<dbReference type="OrthoDB" id="6435886at2759"/>
<evidence type="ECO:0000313" key="2">
    <source>
        <dbReference type="RefSeq" id="XP_035670155.1"/>
    </source>
</evidence>
<keyword evidence="1" id="KW-1185">Reference proteome</keyword>
<sequence length="152" mass="17288">MVTKASRRLHFLRLLAKQGTSVADLVTIYVSLVRPVLEYGHVLLVGCSKEQERAMQRVQQRALRIISRAGRRDVPDLPTLQSRREDAAVKLFRQMLDAEHPLHDLVPASRSTATGRSLRNKNTISIPPARTKRLQNSFLHKAIKLYNKTIDT</sequence>
<dbReference type="RefSeq" id="XP_035670155.1">
    <property type="nucleotide sequence ID" value="XM_035814262.1"/>
</dbReference>
<organism evidence="1 2">
    <name type="scientific">Branchiostoma floridae</name>
    <name type="common">Florida lancelet</name>
    <name type="synonym">Amphioxus</name>
    <dbReference type="NCBI Taxonomy" id="7739"/>
    <lineage>
        <taxon>Eukaryota</taxon>
        <taxon>Metazoa</taxon>
        <taxon>Chordata</taxon>
        <taxon>Cephalochordata</taxon>
        <taxon>Leptocardii</taxon>
        <taxon>Amphioxiformes</taxon>
        <taxon>Branchiostomatidae</taxon>
        <taxon>Branchiostoma</taxon>
    </lineage>
</organism>
<proteinExistence type="predicted"/>
<dbReference type="AlphaFoldDB" id="A0A9J7KU99"/>
<reference evidence="2" key="2">
    <citation type="submission" date="2025-08" db="UniProtKB">
        <authorList>
            <consortium name="RefSeq"/>
        </authorList>
    </citation>
    <scope>IDENTIFICATION</scope>
    <source>
        <strain evidence="2">S238N-H82</strain>
        <tissue evidence="2">Testes</tissue>
    </source>
</reference>
<protein>
    <submittedName>
        <fullName evidence="2">Uncharacterized protein LOC118411776</fullName>
    </submittedName>
</protein>
<accession>A0A9J7KU99</accession>
<dbReference type="Proteomes" id="UP000001554">
    <property type="component" value="Chromosome 3"/>
</dbReference>
<gene>
    <name evidence="2" type="primary">LOC118411776</name>
</gene>
<dbReference type="GeneID" id="118411776"/>
<dbReference type="KEGG" id="bfo:118411776"/>
<reference evidence="1" key="1">
    <citation type="journal article" date="2020" name="Nat. Ecol. Evol.">
        <title>Deeply conserved synteny resolves early events in vertebrate evolution.</title>
        <authorList>
            <person name="Simakov O."/>
            <person name="Marletaz F."/>
            <person name="Yue J.X."/>
            <person name="O'Connell B."/>
            <person name="Jenkins J."/>
            <person name="Brandt A."/>
            <person name="Calef R."/>
            <person name="Tung C.H."/>
            <person name="Huang T.K."/>
            <person name="Schmutz J."/>
            <person name="Satoh N."/>
            <person name="Yu J.K."/>
            <person name="Putnam N.H."/>
            <person name="Green R.E."/>
            <person name="Rokhsar D.S."/>
        </authorList>
    </citation>
    <scope>NUCLEOTIDE SEQUENCE [LARGE SCALE GENOMIC DNA]</scope>
    <source>
        <strain evidence="1">S238N-H82</strain>
    </source>
</reference>
<evidence type="ECO:0000313" key="1">
    <source>
        <dbReference type="Proteomes" id="UP000001554"/>
    </source>
</evidence>
<name>A0A9J7KU99_BRAFL</name>